<evidence type="ECO:0008006" key="3">
    <source>
        <dbReference type="Google" id="ProtNLM"/>
    </source>
</evidence>
<protein>
    <recommendedName>
        <fullName evidence="3">DUF3800 domain-containing protein</fullName>
    </recommendedName>
</protein>
<dbReference type="EMBL" id="JACHKA010000001">
    <property type="protein sequence ID" value="MBB5987366.1"/>
    <property type="molecule type" value="Genomic_DNA"/>
</dbReference>
<accession>A0ABR6NJT3</accession>
<dbReference type="RefSeq" id="WP_184155860.1">
    <property type="nucleotide sequence ID" value="NZ_JACHKA010000001.1"/>
</dbReference>
<dbReference type="Proteomes" id="UP001138540">
    <property type="component" value="Unassembled WGS sequence"/>
</dbReference>
<organism evidence="1 2">
    <name type="scientific">Sphingobium lignivorans</name>
    <dbReference type="NCBI Taxonomy" id="2735886"/>
    <lineage>
        <taxon>Bacteria</taxon>
        <taxon>Pseudomonadati</taxon>
        <taxon>Pseudomonadota</taxon>
        <taxon>Alphaproteobacteria</taxon>
        <taxon>Sphingomonadales</taxon>
        <taxon>Sphingomonadaceae</taxon>
        <taxon>Sphingobium</taxon>
    </lineage>
</organism>
<dbReference type="Pfam" id="PF12686">
    <property type="entry name" value="DUF3800"/>
    <property type="match status" value="1"/>
</dbReference>
<proteinExistence type="predicted"/>
<reference evidence="1 2" key="1">
    <citation type="submission" date="2020-08" db="EMBL/GenBank/DDBJ databases">
        <title>Exploring microbial biodiversity for novel pathways involved in the catabolism of aromatic compounds derived from lignin.</title>
        <authorList>
            <person name="Elkins J."/>
        </authorList>
    </citation>
    <scope>NUCLEOTIDE SEQUENCE [LARGE SCALE GENOMIC DNA]</scope>
    <source>
        <strain evidence="1 2">B1D3A</strain>
    </source>
</reference>
<evidence type="ECO:0000313" key="1">
    <source>
        <dbReference type="EMBL" id="MBB5987366.1"/>
    </source>
</evidence>
<sequence length="272" mass="30830">MALYHAYIDESGVHEGSPVVAVGGYLIRKSEVRKMERGWERVLRKYGLPHFHMVDCAHGNPPFDQLSRDRRVEAESAFIELIKAHTTLGLVAIADPRRFAGRTDISDPYSFCLSACSMGLAAWLSDKRPSSIAFFFEAGHRNGAIAEREIIRWAHNEADKEYYSSHAFVKKGEVHLLEAADLLVWQAAKFMKDKISKARAPRYDFLSLMEHNHAFAYLVIEGTRIALSIDNNPHLDDPLRDGYLMAVFSETSDQEAVVRDYHRFFVAKLAGD</sequence>
<name>A0ABR6NJT3_9SPHN</name>
<evidence type="ECO:0000313" key="2">
    <source>
        <dbReference type="Proteomes" id="UP001138540"/>
    </source>
</evidence>
<gene>
    <name evidence="1" type="ORF">HNP60_003340</name>
</gene>
<keyword evidence="2" id="KW-1185">Reference proteome</keyword>
<dbReference type="InterPro" id="IPR024524">
    <property type="entry name" value="DUF3800"/>
</dbReference>
<comment type="caution">
    <text evidence="1">The sequence shown here is derived from an EMBL/GenBank/DDBJ whole genome shotgun (WGS) entry which is preliminary data.</text>
</comment>